<proteinExistence type="predicted"/>
<dbReference type="GO" id="GO:0006355">
    <property type="term" value="P:regulation of DNA-templated transcription"/>
    <property type="evidence" value="ECO:0007669"/>
    <property type="project" value="InterPro"/>
</dbReference>
<evidence type="ECO:0000259" key="5">
    <source>
        <dbReference type="PROSITE" id="PS50043"/>
    </source>
</evidence>
<dbReference type="SUPFAM" id="SSF46894">
    <property type="entry name" value="C-terminal effector domain of the bipartite response regulators"/>
    <property type="match status" value="1"/>
</dbReference>
<accession>A0AA91DKA4</accession>
<dbReference type="CDD" id="cd17535">
    <property type="entry name" value="REC_NarL-like"/>
    <property type="match status" value="1"/>
</dbReference>
<feature type="domain" description="Response regulatory" evidence="6">
    <location>
        <begin position="28"/>
        <end position="150"/>
    </location>
</feature>
<dbReference type="InterPro" id="IPR000792">
    <property type="entry name" value="Tscrpt_reg_LuxR_C"/>
</dbReference>
<dbReference type="PRINTS" id="PR00038">
    <property type="entry name" value="HTHLUXR"/>
</dbReference>
<dbReference type="CDD" id="cd06170">
    <property type="entry name" value="LuxR_C_like"/>
    <property type="match status" value="1"/>
</dbReference>
<evidence type="ECO:0000313" key="7">
    <source>
        <dbReference type="EMBL" id="OAK60262.1"/>
    </source>
</evidence>
<dbReference type="Gene3D" id="3.40.50.2300">
    <property type="match status" value="1"/>
</dbReference>
<dbReference type="InterPro" id="IPR016032">
    <property type="entry name" value="Sig_transdc_resp-reg_C-effctor"/>
</dbReference>
<keyword evidence="2 7" id="KW-0238">DNA-binding</keyword>
<evidence type="ECO:0000256" key="3">
    <source>
        <dbReference type="PROSITE-ProRule" id="PRU00169"/>
    </source>
</evidence>
<dbReference type="PROSITE" id="PS50110">
    <property type="entry name" value="RESPONSE_REGULATORY"/>
    <property type="match status" value="1"/>
</dbReference>
<evidence type="ECO:0000259" key="6">
    <source>
        <dbReference type="PROSITE" id="PS50110"/>
    </source>
</evidence>
<dbReference type="EMBL" id="LVHG01000063">
    <property type="protein sequence ID" value="OAK60262.1"/>
    <property type="molecule type" value="Genomic_DNA"/>
</dbReference>
<dbReference type="PANTHER" id="PTHR45566:SF2">
    <property type="entry name" value="NARL SUBFAMILY"/>
    <property type="match status" value="1"/>
</dbReference>
<keyword evidence="1 3" id="KW-0597">Phosphoprotein</keyword>
<dbReference type="InterPro" id="IPR036388">
    <property type="entry name" value="WH-like_DNA-bd_sf"/>
</dbReference>
<dbReference type="SMART" id="SM00421">
    <property type="entry name" value="HTH_LUXR"/>
    <property type="match status" value="1"/>
</dbReference>
<dbReference type="Pfam" id="PF00072">
    <property type="entry name" value="Response_reg"/>
    <property type="match status" value="1"/>
</dbReference>
<dbReference type="GO" id="GO:0000160">
    <property type="term" value="P:phosphorelay signal transduction system"/>
    <property type="evidence" value="ECO:0007669"/>
    <property type="project" value="InterPro"/>
</dbReference>
<feature type="region of interest" description="Disordered" evidence="4">
    <location>
        <begin position="1"/>
        <end position="21"/>
    </location>
</feature>
<evidence type="ECO:0000313" key="8">
    <source>
        <dbReference type="Proteomes" id="UP000077852"/>
    </source>
</evidence>
<dbReference type="AlphaFoldDB" id="A0AA91DKA4"/>
<gene>
    <name evidence="7" type="ORF">A3K87_24445</name>
</gene>
<dbReference type="GO" id="GO:0003677">
    <property type="term" value="F:DNA binding"/>
    <property type="evidence" value="ECO:0007669"/>
    <property type="project" value="UniProtKB-KW"/>
</dbReference>
<comment type="caution">
    <text evidence="7">The sequence shown here is derived from an EMBL/GenBank/DDBJ whole genome shotgun (WGS) entry which is preliminary data.</text>
</comment>
<evidence type="ECO:0000256" key="1">
    <source>
        <dbReference type="ARBA" id="ARBA00022553"/>
    </source>
</evidence>
<dbReference type="InterPro" id="IPR001789">
    <property type="entry name" value="Sig_transdc_resp-reg_receiver"/>
</dbReference>
<evidence type="ECO:0000256" key="4">
    <source>
        <dbReference type="SAM" id="MobiDB-lite"/>
    </source>
</evidence>
<organism evidence="7 8">
    <name type="scientific">Variovorax paradoxus</name>
    <dbReference type="NCBI Taxonomy" id="34073"/>
    <lineage>
        <taxon>Bacteria</taxon>
        <taxon>Pseudomonadati</taxon>
        <taxon>Pseudomonadota</taxon>
        <taxon>Betaproteobacteria</taxon>
        <taxon>Burkholderiales</taxon>
        <taxon>Comamonadaceae</taxon>
        <taxon>Variovorax</taxon>
    </lineage>
</organism>
<dbReference type="SUPFAM" id="SSF52172">
    <property type="entry name" value="CheY-like"/>
    <property type="match status" value="1"/>
</dbReference>
<feature type="domain" description="HTH luxR-type" evidence="5">
    <location>
        <begin position="179"/>
        <end position="241"/>
    </location>
</feature>
<dbReference type="InterPro" id="IPR058245">
    <property type="entry name" value="NreC/VraR/RcsB-like_REC"/>
</dbReference>
<dbReference type="InterPro" id="IPR011006">
    <property type="entry name" value="CheY-like_superfamily"/>
</dbReference>
<dbReference type="RefSeq" id="WP_081269916.1">
    <property type="nucleotide sequence ID" value="NZ_LVHG01000063.1"/>
</dbReference>
<dbReference type="Gene3D" id="1.10.10.10">
    <property type="entry name" value="Winged helix-like DNA-binding domain superfamily/Winged helix DNA-binding domain"/>
    <property type="match status" value="1"/>
</dbReference>
<protein>
    <submittedName>
        <fullName evidence="7">DNA-binding response regulator</fullName>
    </submittedName>
</protein>
<evidence type="ECO:0000256" key="2">
    <source>
        <dbReference type="ARBA" id="ARBA00023125"/>
    </source>
</evidence>
<dbReference type="PANTHER" id="PTHR45566">
    <property type="entry name" value="HTH-TYPE TRANSCRIPTIONAL REGULATOR YHJB-RELATED"/>
    <property type="match status" value="1"/>
</dbReference>
<dbReference type="SMART" id="SM00448">
    <property type="entry name" value="REC"/>
    <property type="match status" value="1"/>
</dbReference>
<reference evidence="7 8" key="1">
    <citation type="submission" date="2016-03" db="EMBL/GenBank/DDBJ databases">
        <title>Genome sequence of Variovorax paradoxus KB5.</title>
        <authorList>
            <person name="Jeong H."/>
            <person name="Hong C.E."/>
            <person name="Jo S.H."/>
            <person name="Park J.M."/>
        </authorList>
    </citation>
    <scope>NUCLEOTIDE SEQUENCE [LARGE SCALE GENOMIC DNA]</scope>
    <source>
        <strain evidence="7 8">KB5</strain>
    </source>
</reference>
<dbReference type="InterPro" id="IPR051015">
    <property type="entry name" value="EvgA-like"/>
</dbReference>
<dbReference type="PROSITE" id="PS50043">
    <property type="entry name" value="HTH_LUXR_2"/>
    <property type="match status" value="1"/>
</dbReference>
<name>A0AA91DKA4_VARPD</name>
<sequence>MASLDTSSTPPHPAAEAGTPAANPAPTAILVVDDHDLLRLGVCALVQAQAASSGASIEVFEAGNVADALVLYENHQASIGLVLLDLALPDTRGLSGLADFRQRFPDARIVVLSGTGNSTLAQGVLALGAAAFLPKSADLKEVVSFIRACGLLDPSAPGAAEPPPPAFSRPLAGHAEFPHASAWQELTPRQMQVLQWVLEGKANKEIAQLANLSEGTVKNHVSTILLLFGMRSRAQLISTLH</sequence>
<dbReference type="Pfam" id="PF00196">
    <property type="entry name" value="GerE"/>
    <property type="match status" value="1"/>
</dbReference>
<dbReference type="Proteomes" id="UP000077852">
    <property type="component" value="Unassembled WGS sequence"/>
</dbReference>
<feature type="modified residue" description="4-aspartylphosphate" evidence="3">
    <location>
        <position position="85"/>
    </location>
</feature>